<dbReference type="AlphaFoldDB" id="A0A562VPL0"/>
<dbReference type="Proteomes" id="UP000319449">
    <property type="component" value="Unassembled WGS sequence"/>
</dbReference>
<organism evidence="8 9">
    <name type="scientific">Geobacter argillaceus</name>
    <dbReference type="NCBI Taxonomy" id="345631"/>
    <lineage>
        <taxon>Bacteria</taxon>
        <taxon>Pseudomonadati</taxon>
        <taxon>Thermodesulfobacteriota</taxon>
        <taxon>Desulfuromonadia</taxon>
        <taxon>Geobacterales</taxon>
        <taxon>Geobacteraceae</taxon>
        <taxon>Geobacter</taxon>
    </lineage>
</organism>
<keyword evidence="4" id="KW-0479">Metal-binding</keyword>
<keyword evidence="3" id="KW-0949">S-adenosyl-L-methionine</keyword>
<dbReference type="PANTHER" id="PTHR43787">
    <property type="entry name" value="FEMO COFACTOR BIOSYNTHESIS PROTEIN NIFB-RELATED"/>
    <property type="match status" value="1"/>
</dbReference>
<dbReference type="NCBIfam" id="TIGR04085">
    <property type="entry name" value="rSAM_more_4Fe4S"/>
    <property type="match status" value="1"/>
</dbReference>
<dbReference type="OrthoDB" id="308557at2"/>
<dbReference type="NCBIfam" id="TIGR04280">
    <property type="entry name" value="geopep_mat_rSAM"/>
    <property type="match status" value="1"/>
</dbReference>
<feature type="domain" description="Radical SAM core" evidence="7">
    <location>
        <begin position="80"/>
        <end position="316"/>
    </location>
</feature>
<evidence type="ECO:0000313" key="8">
    <source>
        <dbReference type="EMBL" id="TWJ19869.1"/>
    </source>
</evidence>
<dbReference type="Gene3D" id="3.20.20.70">
    <property type="entry name" value="Aldolase class I"/>
    <property type="match status" value="1"/>
</dbReference>
<dbReference type="GO" id="GO:0051539">
    <property type="term" value="F:4 iron, 4 sulfur cluster binding"/>
    <property type="evidence" value="ECO:0007669"/>
    <property type="project" value="UniProtKB-KW"/>
</dbReference>
<comment type="cofactor">
    <cofactor evidence="1">
        <name>[4Fe-4S] cluster</name>
        <dbReference type="ChEBI" id="CHEBI:49883"/>
    </cofactor>
</comment>
<dbReference type="InterPro" id="IPR023885">
    <property type="entry name" value="4Fe4S-binding_SPASM_dom"/>
</dbReference>
<dbReference type="Pfam" id="PF04055">
    <property type="entry name" value="Radical_SAM"/>
    <property type="match status" value="1"/>
</dbReference>
<comment type="caution">
    <text evidence="8">The sequence shown here is derived from an EMBL/GenBank/DDBJ whole genome shotgun (WGS) entry which is preliminary data.</text>
</comment>
<dbReference type="EMBL" id="VLLN01000006">
    <property type="protein sequence ID" value="TWJ19869.1"/>
    <property type="molecule type" value="Genomic_DNA"/>
</dbReference>
<dbReference type="InterPro" id="IPR013785">
    <property type="entry name" value="Aldolase_TIM"/>
</dbReference>
<name>A0A562VPL0_9BACT</name>
<dbReference type="UniPathway" id="UPA00782"/>
<sequence>MPLSRYLKIFPCPDRPGSHILYSTKKGSTVRVSAALLAAARSDTLGDSDRAALARLEMVVDDPAAERAAMASLVEKTNARSSRFKATVVLNLACNLACSYCYEEDFRRGDAMGEATAQLLVDHVLHEQIERGREVELRFYGGEPLLSVPMLKAIAGPLRDAAQACGTRFSCSMVTNGTLLTRPVVEELLPFGLKSAQITLDGPPEIHDLQRPFVSGEGSFAPIVANTKAVCDLVTLNPGGNFTRENYRAFPAMLDLLLAAGIDPQTLGPVMFAPILPKSGRPSVHDAGSACVTSGEPWLAEAALFLREETLRRGFAAMKPTMGACMVEFDNDLVVNWDGSLYKCPAFMGWPELSVGTLASGVTDYRQSHNLDCWRNDACLDCAYLPLCFGGCRLITLMHSGAVNGVDCRKPFYDNALEQIVMQDLRYQQSG</sequence>
<protein>
    <recommendedName>
        <fullName evidence="7">Radical SAM core domain-containing protein</fullName>
    </recommendedName>
</protein>
<dbReference type="PROSITE" id="PS51918">
    <property type="entry name" value="RADICAL_SAM"/>
    <property type="match status" value="1"/>
</dbReference>
<evidence type="ECO:0000256" key="2">
    <source>
        <dbReference type="ARBA" id="ARBA00022485"/>
    </source>
</evidence>
<evidence type="ECO:0000256" key="5">
    <source>
        <dbReference type="ARBA" id="ARBA00023004"/>
    </source>
</evidence>
<keyword evidence="6" id="KW-0411">Iron-sulfur</keyword>
<keyword evidence="9" id="KW-1185">Reference proteome</keyword>
<dbReference type="PANTHER" id="PTHR43787:SF3">
    <property type="entry name" value="ARYLSULFATASE REGULATORY PROTEIN"/>
    <property type="match status" value="1"/>
</dbReference>
<dbReference type="CDD" id="cd01335">
    <property type="entry name" value="Radical_SAM"/>
    <property type="match status" value="1"/>
</dbReference>
<dbReference type="SFLD" id="SFLDS00029">
    <property type="entry name" value="Radical_SAM"/>
    <property type="match status" value="1"/>
</dbReference>
<reference evidence="8 9" key="1">
    <citation type="submission" date="2019-07" db="EMBL/GenBank/DDBJ databases">
        <title>Genomic Encyclopedia of Archaeal and Bacterial Type Strains, Phase II (KMG-II): from individual species to whole genera.</title>
        <authorList>
            <person name="Goeker M."/>
        </authorList>
    </citation>
    <scope>NUCLEOTIDE SEQUENCE [LARGE SCALE GENOMIC DNA]</scope>
    <source>
        <strain evidence="8 9">ATCC BAA-1139</strain>
    </source>
</reference>
<dbReference type="InterPro" id="IPR007197">
    <property type="entry name" value="rSAM"/>
</dbReference>
<gene>
    <name evidence="8" type="ORF">JN12_01359</name>
</gene>
<evidence type="ECO:0000256" key="6">
    <source>
        <dbReference type="ARBA" id="ARBA00023014"/>
    </source>
</evidence>
<dbReference type="SUPFAM" id="SSF102114">
    <property type="entry name" value="Radical SAM enzymes"/>
    <property type="match status" value="1"/>
</dbReference>
<dbReference type="SFLD" id="SFLDG01067">
    <property type="entry name" value="SPASM/twitch_domain_containing"/>
    <property type="match status" value="1"/>
</dbReference>
<evidence type="ECO:0000256" key="3">
    <source>
        <dbReference type="ARBA" id="ARBA00022691"/>
    </source>
</evidence>
<dbReference type="GO" id="GO:0046872">
    <property type="term" value="F:metal ion binding"/>
    <property type="evidence" value="ECO:0007669"/>
    <property type="project" value="UniProtKB-KW"/>
</dbReference>
<evidence type="ECO:0000313" key="9">
    <source>
        <dbReference type="Proteomes" id="UP000319449"/>
    </source>
</evidence>
<dbReference type="RefSeq" id="WP_145020146.1">
    <property type="nucleotide sequence ID" value="NZ_VLLN01000006.1"/>
</dbReference>
<evidence type="ECO:0000259" key="7">
    <source>
        <dbReference type="PROSITE" id="PS51918"/>
    </source>
</evidence>
<dbReference type="InterPro" id="IPR058240">
    <property type="entry name" value="rSAM_sf"/>
</dbReference>
<accession>A0A562VPL0</accession>
<evidence type="ECO:0000256" key="1">
    <source>
        <dbReference type="ARBA" id="ARBA00001966"/>
    </source>
</evidence>
<evidence type="ECO:0000256" key="4">
    <source>
        <dbReference type="ARBA" id="ARBA00022723"/>
    </source>
</evidence>
<dbReference type="InterPro" id="IPR026322">
    <property type="entry name" value="Geopep_mat_rSAM"/>
</dbReference>
<dbReference type="GO" id="GO:0003824">
    <property type="term" value="F:catalytic activity"/>
    <property type="evidence" value="ECO:0007669"/>
    <property type="project" value="InterPro"/>
</dbReference>
<keyword evidence="5" id="KW-0408">Iron</keyword>
<keyword evidence="2" id="KW-0004">4Fe-4S</keyword>
<proteinExistence type="predicted"/>